<feature type="compositionally biased region" description="Basic and acidic residues" evidence="1">
    <location>
        <begin position="35"/>
        <end position="47"/>
    </location>
</feature>
<feature type="compositionally biased region" description="Basic and acidic residues" evidence="1">
    <location>
        <begin position="170"/>
        <end position="204"/>
    </location>
</feature>
<dbReference type="PANTHER" id="PTHR33223">
    <property type="entry name" value="CCHC-TYPE DOMAIN-CONTAINING PROTEIN"/>
    <property type="match status" value="1"/>
</dbReference>
<evidence type="ECO:0000256" key="1">
    <source>
        <dbReference type="SAM" id="MobiDB-lite"/>
    </source>
</evidence>
<protein>
    <recommendedName>
        <fullName evidence="4">Retrotransposon gag domain-containing protein</fullName>
    </recommendedName>
</protein>
<feature type="region of interest" description="Disordered" evidence="1">
    <location>
        <begin position="170"/>
        <end position="213"/>
    </location>
</feature>
<name>A0A371EC91_MUCPR</name>
<dbReference type="AlphaFoldDB" id="A0A371EC91"/>
<feature type="non-terminal residue" evidence="2">
    <location>
        <position position="1"/>
    </location>
</feature>
<accession>A0A371EC91</accession>
<feature type="region of interest" description="Disordered" evidence="1">
    <location>
        <begin position="35"/>
        <end position="61"/>
    </location>
</feature>
<sequence length="287" mass="32759">MPMTRNQASFTNEGEENTLQRLLRVVASLQARSDEQSRLSAEAEQRHRQGQPFSEEIDETPIPPNFREVVVEPFDGTQDPHTHLQDFQTQMYISGENDRLSCKLFPGILRGVAMQWMVTLPARTIKTFNDLVSTFVSQFAANKGLRAGPFSDSLALERLVSMEEIHARAEKHVEAEEDQTGRLEEERAGGRRDASRAPHQELGHKSNLQTRAKDPKHFTPLIEKRAWILKEICHTSLLNFPPISRGRIMGNSRKDWCEFHHITGHSTKGCWTLKTQIEKLVQEGQLN</sequence>
<gene>
    <name evidence="2" type="ORF">CR513_57959</name>
</gene>
<dbReference type="EMBL" id="QJKJ01014814">
    <property type="protein sequence ID" value="RDX63594.1"/>
    <property type="molecule type" value="Genomic_DNA"/>
</dbReference>
<comment type="caution">
    <text evidence="2">The sequence shown here is derived from an EMBL/GenBank/DDBJ whole genome shotgun (WGS) entry which is preliminary data.</text>
</comment>
<organism evidence="2 3">
    <name type="scientific">Mucuna pruriens</name>
    <name type="common">Velvet bean</name>
    <name type="synonym">Dolichos pruriens</name>
    <dbReference type="NCBI Taxonomy" id="157652"/>
    <lineage>
        <taxon>Eukaryota</taxon>
        <taxon>Viridiplantae</taxon>
        <taxon>Streptophyta</taxon>
        <taxon>Embryophyta</taxon>
        <taxon>Tracheophyta</taxon>
        <taxon>Spermatophyta</taxon>
        <taxon>Magnoliopsida</taxon>
        <taxon>eudicotyledons</taxon>
        <taxon>Gunneridae</taxon>
        <taxon>Pentapetalae</taxon>
        <taxon>rosids</taxon>
        <taxon>fabids</taxon>
        <taxon>Fabales</taxon>
        <taxon>Fabaceae</taxon>
        <taxon>Papilionoideae</taxon>
        <taxon>50 kb inversion clade</taxon>
        <taxon>NPAAA clade</taxon>
        <taxon>indigoferoid/millettioid clade</taxon>
        <taxon>Phaseoleae</taxon>
        <taxon>Mucuna</taxon>
    </lineage>
</organism>
<dbReference type="PANTHER" id="PTHR33223:SF10">
    <property type="entry name" value="AMINOTRANSFERASE-LIKE PLANT MOBILE DOMAIN-CONTAINING PROTEIN"/>
    <property type="match status" value="1"/>
</dbReference>
<proteinExistence type="predicted"/>
<keyword evidence="3" id="KW-1185">Reference proteome</keyword>
<reference evidence="2" key="1">
    <citation type="submission" date="2018-05" db="EMBL/GenBank/DDBJ databases">
        <title>Draft genome of Mucuna pruriens seed.</title>
        <authorList>
            <person name="Nnadi N.E."/>
            <person name="Vos R."/>
            <person name="Hasami M.H."/>
            <person name="Devisetty U.K."/>
            <person name="Aguiy J.C."/>
        </authorList>
    </citation>
    <scope>NUCLEOTIDE SEQUENCE [LARGE SCALE GENOMIC DNA]</scope>
    <source>
        <strain evidence="2">JCA_2017</strain>
    </source>
</reference>
<dbReference type="Proteomes" id="UP000257109">
    <property type="component" value="Unassembled WGS sequence"/>
</dbReference>
<evidence type="ECO:0000313" key="3">
    <source>
        <dbReference type="Proteomes" id="UP000257109"/>
    </source>
</evidence>
<dbReference type="OrthoDB" id="1740536at2759"/>
<evidence type="ECO:0008006" key="4">
    <source>
        <dbReference type="Google" id="ProtNLM"/>
    </source>
</evidence>
<evidence type="ECO:0000313" key="2">
    <source>
        <dbReference type="EMBL" id="RDX63594.1"/>
    </source>
</evidence>